<feature type="compositionally biased region" description="Basic and acidic residues" evidence="1">
    <location>
        <begin position="675"/>
        <end position="686"/>
    </location>
</feature>
<dbReference type="PANTHER" id="PTHR47282">
    <property type="entry name" value="PGC-1 AND ERR-INDUCED REGULATOR IN MUSCLE PROTEIN 1"/>
    <property type="match status" value="1"/>
</dbReference>
<gene>
    <name evidence="3" type="ORF">JRQ81_009736</name>
</gene>
<dbReference type="InterPro" id="IPR043442">
    <property type="entry name" value="Perm1"/>
</dbReference>
<evidence type="ECO:0000256" key="2">
    <source>
        <dbReference type="SAM" id="SignalP"/>
    </source>
</evidence>
<comment type="caution">
    <text evidence="3">The sequence shown here is derived from an EMBL/GenBank/DDBJ whole genome shotgun (WGS) entry which is preliminary data.</text>
</comment>
<name>A0A9Q0X8V7_9SAUR</name>
<dbReference type="AlphaFoldDB" id="A0A9Q0X8V7"/>
<feature type="region of interest" description="Disordered" evidence="1">
    <location>
        <begin position="542"/>
        <end position="561"/>
    </location>
</feature>
<dbReference type="Proteomes" id="UP001142489">
    <property type="component" value="Unassembled WGS sequence"/>
</dbReference>
<evidence type="ECO:0000313" key="3">
    <source>
        <dbReference type="EMBL" id="KAJ7306390.1"/>
    </source>
</evidence>
<keyword evidence="4" id="KW-1185">Reference proteome</keyword>
<proteinExistence type="predicted"/>
<accession>A0A9Q0X8V7</accession>
<feature type="compositionally biased region" description="Polar residues" evidence="1">
    <location>
        <begin position="817"/>
        <end position="832"/>
    </location>
</feature>
<feature type="region of interest" description="Disordered" evidence="1">
    <location>
        <begin position="807"/>
        <end position="837"/>
    </location>
</feature>
<dbReference type="OrthoDB" id="8943218at2759"/>
<organism evidence="3 4">
    <name type="scientific">Phrynocephalus forsythii</name>
    <dbReference type="NCBI Taxonomy" id="171643"/>
    <lineage>
        <taxon>Eukaryota</taxon>
        <taxon>Metazoa</taxon>
        <taxon>Chordata</taxon>
        <taxon>Craniata</taxon>
        <taxon>Vertebrata</taxon>
        <taxon>Euteleostomi</taxon>
        <taxon>Lepidosauria</taxon>
        <taxon>Squamata</taxon>
        <taxon>Bifurcata</taxon>
        <taxon>Unidentata</taxon>
        <taxon>Episquamata</taxon>
        <taxon>Toxicofera</taxon>
        <taxon>Iguania</taxon>
        <taxon>Acrodonta</taxon>
        <taxon>Agamidae</taxon>
        <taxon>Agaminae</taxon>
        <taxon>Phrynocephalus</taxon>
    </lineage>
</organism>
<keyword evidence="2" id="KW-0732">Signal</keyword>
<feature type="compositionally biased region" description="Basic and acidic residues" evidence="1">
    <location>
        <begin position="616"/>
        <end position="628"/>
    </location>
</feature>
<feature type="region of interest" description="Disordered" evidence="1">
    <location>
        <begin position="657"/>
        <end position="700"/>
    </location>
</feature>
<dbReference type="GO" id="GO:0005737">
    <property type="term" value="C:cytoplasm"/>
    <property type="evidence" value="ECO:0007669"/>
    <property type="project" value="TreeGrafter"/>
</dbReference>
<dbReference type="PANTHER" id="PTHR47282:SF1">
    <property type="entry name" value="PGC-1 AND ERR-INDUCED REGULATOR IN MUSCLE PROTEIN 1"/>
    <property type="match status" value="1"/>
</dbReference>
<dbReference type="GO" id="GO:0005634">
    <property type="term" value="C:nucleus"/>
    <property type="evidence" value="ECO:0007669"/>
    <property type="project" value="TreeGrafter"/>
</dbReference>
<feature type="chain" id="PRO_5040332756" evidence="2">
    <location>
        <begin position="17"/>
        <end position="912"/>
    </location>
</feature>
<dbReference type="GO" id="GO:0006355">
    <property type="term" value="P:regulation of DNA-templated transcription"/>
    <property type="evidence" value="ECO:0007669"/>
    <property type="project" value="InterPro"/>
</dbReference>
<dbReference type="EMBL" id="JAPFRF010000020">
    <property type="protein sequence ID" value="KAJ7306390.1"/>
    <property type="molecule type" value="Genomic_DNA"/>
</dbReference>
<evidence type="ECO:0000256" key="1">
    <source>
        <dbReference type="SAM" id="MobiDB-lite"/>
    </source>
</evidence>
<reference evidence="3" key="1">
    <citation type="journal article" date="2023" name="DNA Res.">
        <title>Chromosome-level genome assembly of Phrynocephalus forsythii using third-generation DNA sequencing and Hi-C analysis.</title>
        <authorList>
            <person name="Qi Y."/>
            <person name="Zhao W."/>
            <person name="Zhao Y."/>
            <person name="Niu C."/>
            <person name="Cao S."/>
            <person name="Zhang Y."/>
        </authorList>
    </citation>
    <scope>NUCLEOTIDE SEQUENCE</scope>
    <source>
        <tissue evidence="3">Muscle</tissue>
    </source>
</reference>
<feature type="signal peptide" evidence="2">
    <location>
        <begin position="1"/>
        <end position="16"/>
    </location>
</feature>
<dbReference type="GO" id="GO:0014850">
    <property type="term" value="P:response to muscle activity"/>
    <property type="evidence" value="ECO:0007669"/>
    <property type="project" value="TreeGrafter"/>
</dbReference>
<evidence type="ECO:0000313" key="4">
    <source>
        <dbReference type="Proteomes" id="UP001142489"/>
    </source>
</evidence>
<protein>
    <submittedName>
        <fullName evidence="3">Uncharacterized protein</fullName>
    </submittedName>
</protein>
<sequence length="912" mass="98342">MWSWIFLIQKIRQAAAAPQRKPPTVVDSAALERAVRAGAGGRAVSPPRRARWLEVVRTGRFLSLCASPSSSSLRPGAPPSEPEIPSWLLLRAAAAAAAGWLAGWLADRTPRALGGGSERSAAHAGLGAAAAAAERKLRVTQLCFGSVGGGWPGLASPLEGSRWVGPRWVERLEKEEAPPASGAQRHRIFQGQLGGLPAPRTKPLPIRWGLLLIGQEDLGILLQIKACPLLNYNCCYSAISLATTLCLLQGCKEKMNSKEKIFLEAKICEATKQRNEDVKMENFEYSILLNDRDWAEFYLASEECNLILPALATAEEQVLSDLEEGEAEENRLIRVRVGPVPPVHDAAGCLSHRAPDARRFAEDVLSGREDETDLGSVSRFLCNSSGSGGGSNSGSHPTGAGFPHSSCAGEYQLPCPAASKTLGRQCGEAKLNPVFSAQEGEPERGEGPINPGCPSAVGAASPLPEENLQEQCPGHQGGEIPACPVGTSLESTEEMESSEREKENAPLRSEFPLLKEEMVSVAVPLPKSVESTAVFGKAELPSVCSGSPLAPKPGGSEDPEKSVQVVLRTVARPFQEKPSIIQEQLVLAGKASVPPDPISKSHGESPPGRVSQTENKTMDLKKDDDGRKEVSCPILEEKHQADHGRFSPCDKVEQPFLGGLEGNIPPNPRQAADSSCDKTPNKHRETAASSARMTEEDNSQERCHHLGVDASVQEGSYPVIEGGTRSEFRGESILYGLTVEDSSESIFTDITLPEMYDYFFGDDGDAKEKGGKPVGGHPSFYTATELPNLDGPEMYEYFFSEVDIKKEGPRDKPPETFLSSDHPSAPPSNSEDPTSEVAAEATYISIPEVYEHFFASETRDKRSWRGVLLSLPAAEARKAVRALKSLLCRPVHRFRSQPTRHGLCYGEVPRGN</sequence>
<feature type="region of interest" description="Disordered" evidence="1">
    <location>
        <begin position="592"/>
        <end position="628"/>
    </location>
</feature>
<feature type="region of interest" description="Disordered" evidence="1">
    <location>
        <begin position="489"/>
        <end position="509"/>
    </location>
</feature>